<feature type="domain" description="CusB-like beta-barrel" evidence="3">
    <location>
        <begin position="228"/>
        <end position="290"/>
    </location>
</feature>
<dbReference type="Pfam" id="PF25954">
    <property type="entry name" value="Beta-barrel_RND_2"/>
    <property type="match status" value="1"/>
</dbReference>
<dbReference type="GO" id="GO:0015562">
    <property type="term" value="F:efflux transmembrane transporter activity"/>
    <property type="evidence" value="ECO:0007669"/>
    <property type="project" value="TreeGrafter"/>
</dbReference>
<evidence type="ECO:0000259" key="3">
    <source>
        <dbReference type="Pfam" id="PF25954"/>
    </source>
</evidence>
<proteinExistence type="inferred from homology"/>
<dbReference type="Pfam" id="PF25967">
    <property type="entry name" value="RND-MFP_C"/>
    <property type="match status" value="1"/>
</dbReference>
<dbReference type="PANTHER" id="PTHR30469:SF15">
    <property type="entry name" value="HLYD FAMILY OF SECRETION PROTEINS"/>
    <property type="match status" value="1"/>
</dbReference>
<keyword evidence="2" id="KW-1133">Transmembrane helix</keyword>
<keyword evidence="2" id="KW-0812">Transmembrane</keyword>
<organism evidence="5">
    <name type="scientific">Thiolapillus brandeum</name>
    <dbReference type="NCBI Taxonomy" id="1076588"/>
    <lineage>
        <taxon>Bacteria</taxon>
        <taxon>Pseudomonadati</taxon>
        <taxon>Pseudomonadota</taxon>
        <taxon>Gammaproteobacteria</taxon>
        <taxon>Chromatiales</taxon>
        <taxon>Sedimenticolaceae</taxon>
        <taxon>Thiolapillus</taxon>
    </lineage>
</organism>
<protein>
    <submittedName>
        <fullName evidence="5">Efflux RND transporter periplasmic adaptor subunit</fullName>
    </submittedName>
</protein>
<accession>A0A831RZ32</accession>
<name>A0A831RZ32_9GAMM</name>
<dbReference type="PANTHER" id="PTHR30469">
    <property type="entry name" value="MULTIDRUG RESISTANCE PROTEIN MDTA"/>
    <property type="match status" value="1"/>
</dbReference>
<dbReference type="Gene3D" id="2.40.50.100">
    <property type="match status" value="1"/>
</dbReference>
<evidence type="ECO:0000256" key="1">
    <source>
        <dbReference type="ARBA" id="ARBA00009477"/>
    </source>
</evidence>
<dbReference type="EMBL" id="DRLF01000469">
    <property type="protein sequence ID" value="HEC07875.1"/>
    <property type="molecule type" value="Genomic_DNA"/>
</dbReference>
<dbReference type="InterPro" id="IPR058627">
    <property type="entry name" value="MdtA-like_C"/>
</dbReference>
<dbReference type="Proteomes" id="UP000886339">
    <property type="component" value="Unassembled WGS sequence"/>
</dbReference>
<sequence>MKRRWPKVFLFVLMTGAAIAALVWWLMQPKPVTVLVAQVSKGTVQDSVANTRAGTVKACRRSGLSPSIGGQIVHMPIREGDRVKAGQVLLEFWNDDLTAQLLLAQRKTRAAEAKANQACIQAETALRESRRLQELHKKKLASAEVTDKAVGEARAAQAACQAARVNVEVSQAQIDVAEAALERTRLVAPFDGVAAQVNGEIGEFVTPSPIGVPTPPAVDLIDDSCIYVSAPMDEVDAAKIRVQMPAKISLDAYGDRVFDGKVRRIAPYVLDREKQARTVEVEADFNDPQETKNMLAGYSADIEIILAQKQDALRVPTEAVLEGNKVLVLGAENLLHEQPIETGLDNWQYTEVLSGLREGQKVVVSVDRDGVKDGALVKIENQDR</sequence>
<dbReference type="Gene3D" id="2.40.420.20">
    <property type="match status" value="1"/>
</dbReference>
<gene>
    <name evidence="5" type="ORF">ENJ12_13545</name>
</gene>
<reference evidence="5" key="1">
    <citation type="journal article" date="2020" name="mSystems">
        <title>Genome- and Community-Level Interaction Insights into Carbon Utilization and Element Cycling Functions of Hydrothermarchaeota in Hydrothermal Sediment.</title>
        <authorList>
            <person name="Zhou Z."/>
            <person name="Liu Y."/>
            <person name="Xu W."/>
            <person name="Pan J."/>
            <person name="Luo Z.H."/>
            <person name="Li M."/>
        </authorList>
    </citation>
    <scope>NUCLEOTIDE SEQUENCE [LARGE SCALE GENOMIC DNA]</scope>
    <source>
        <strain evidence="5">HyVt-458</strain>
    </source>
</reference>
<dbReference type="Gene3D" id="2.40.30.170">
    <property type="match status" value="1"/>
</dbReference>
<evidence type="ECO:0000259" key="4">
    <source>
        <dbReference type="Pfam" id="PF25967"/>
    </source>
</evidence>
<keyword evidence="2" id="KW-0472">Membrane</keyword>
<comment type="caution">
    <text evidence="5">The sequence shown here is derived from an EMBL/GenBank/DDBJ whole genome shotgun (WGS) entry which is preliminary data.</text>
</comment>
<dbReference type="InterPro" id="IPR058792">
    <property type="entry name" value="Beta-barrel_RND_2"/>
</dbReference>
<feature type="domain" description="Multidrug resistance protein MdtA-like C-terminal permuted SH3" evidence="4">
    <location>
        <begin position="311"/>
        <end position="365"/>
    </location>
</feature>
<evidence type="ECO:0000313" key="5">
    <source>
        <dbReference type="EMBL" id="HEC07875.1"/>
    </source>
</evidence>
<comment type="similarity">
    <text evidence="1">Belongs to the membrane fusion protein (MFP) (TC 8.A.1) family.</text>
</comment>
<dbReference type="SUPFAM" id="SSF111369">
    <property type="entry name" value="HlyD-like secretion proteins"/>
    <property type="match status" value="1"/>
</dbReference>
<dbReference type="AlphaFoldDB" id="A0A831RZ32"/>
<dbReference type="Gene3D" id="1.10.287.470">
    <property type="entry name" value="Helix hairpin bin"/>
    <property type="match status" value="1"/>
</dbReference>
<dbReference type="InterPro" id="IPR006143">
    <property type="entry name" value="RND_pump_MFP"/>
</dbReference>
<feature type="transmembrane region" description="Helical" evidence="2">
    <location>
        <begin position="7"/>
        <end position="27"/>
    </location>
</feature>
<dbReference type="NCBIfam" id="TIGR01730">
    <property type="entry name" value="RND_mfp"/>
    <property type="match status" value="1"/>
</dbReference>
<dbReference type="GO" id="GO:1990281">
    <property type="term" value="C:efflux pump complex"/>
    <property type="evidence" value="ECO:0007669"/>
    <property type="project" value="TreeGrafter"/>
</dbReference>
<evidence type="ECO:0000256" key="2">
    <source>
        <dbReference type="SAM" id="Phobius"/>
    </source>
</evidence>